<dbReference type="OrthoDB" id="3338463at2"/>
<dbReference type="AlphaFoldDB" id="A0A511MA70"/>
<keyword evidence="2" id="KW-1185">Reference proteome</keyword>
<dbReference type="Proteomes" id="UP000321424">
    <property type="component" value="Unassembled WGS sequence"/>
</dbReference>
<organism evidence="1 2">
    <name type="scientific">Nocardia ninae NBRC 108245</name>
    <dbReference type="NCBI Taxonomy" id="1210091"/>
    <lineage>
        <taxon>Bacteria</taxon>
        <taxon>Bacillati</taxon>
        <taxon>Actinomycetota</taxon>
        <taxon>Actinomycetes</taxon>
        <taxon>Mycobacteriales</taxon>
        <taxon>Nocardiaceae</taxon>
        <taxon>Nocardia</taxon>
    </lineage>
</organism>
<dbReference type="Gene3D" id="1.10.10.10">
    <property type="entry name" value="Winged helix-like DNA-binding domain superfamily/Winged helix DNA-binding domain"/>
    <property type="match status" value="1"/>
</dbReference>
<dbReference type="EMBL" id="BJXA01000010">
    <property type="protein sequence ID" value="GEM37564.1"/>
    <property type="molecule type" value="Genomic_DNA"/>
</dbReference>
<evidence type="ECO:0000313" key="1">
    <source>
        <dbReference type="EMBL" id="GEM37564.1"/>
    </source>
</evidence>
<sequence>MSEDKLSRAEVAVLSFLLGSPAAQRQVGIAEATGVTQARVSQILAAADAFGWTERGPDGWQVRRPRELFERLVAARPPKVDVVESWYSLDTMQRQIELALEQASDQQVSLQVCGDWAADRVAPWRIPDIVYLHADGHLDLQAAGFVPVETSPADATIVVNVGKLAPGLRLDPAIATAMGGPPAQAWPLAPITEIARHLLTGNGPDTAEAVAELEQRFLAARSELERVA</sequence>
<comment type="caution">
    <text evidence="1">The sequence shown here is derived from an EMBL/GenBank/DDBJ whole genome shotgun (WGS) entry which is preliminary data.</text>
</comment>
<gene>
    <name evidence="1" type="ORF">NN4_20830</name>
</gene>
<protein>
    <submittedName>
        <fullName evidence="1">Uncharacterized protein</fullName>
    </submittedName>
</protein>
<proteinExistence type="predicted"/>
<evidence type="ECO:0000313" key="2">
    <source>
        <dbReference type="Proteomes" id="UP000321424"/>
    </source>
</evidence>
<accession>A0A511MA70</accession>
<dbReference type="RefSeq" id="WP_147129688.1">
    <property type="nucleotide sequence ID" value="NZ_BJXA01000010.1"/>
</dbReference>
<name>A0A511MA70_9NOCA</name>
<dbReference type="InterPro" id="IPR036388">
    <property type="entry name" value="WH-like_DNA-bd_sf"/>
</dbReference>
<reference evidence="1 2" key="1">
    <citation type="submission" date="2019-07" db="EMBL/GenBank/DDBJ databases">
        <title>Whole genome shotgun sequence of Nocardia ninae NBRC 108245.</title>
        <authorList>
            <person name="Hosoyama A."/>
            <person name="Uohara A."/>
            <person name="Ohji S."/>
            <person name="Ichikawa N."/>
        </authorList>
    </citation>
    <scope>NUCLEOTIDE SEQUENCE [LARGE SCALE GENOMIC DNA]</scope>
    <source>
        <strain evidence="1 2">NBRC 108245</strain>
    </source>
</reference>